<dbReference type="InterPro" id="IPR011990">
    <property type="entry name" value="TPR-like_helical_dom_sf"/>
</dbReference>
<dbReference type="InterPro" id="IPR012340">
    <property type="entry name" value="NA-bd_OB-fold"/>
</dbReference>
<organism evidence="8 9">
    <name type="scientific">Somion occarium</name>
    <dbReference type="NCBI Taxonomy" id="3059160"/>
    <lineage>
        <taxon>Eukaryota</taxon>
        <taxon>Fungi</taxon>
        <taxon>Dikarya</taxon>
        <taxon>Basidiomycota</taxon>
        <taxon>Agaricomycotina</taxon>
        <taxon>Agaricomycetes</taxon>
        <taxon>Polyporales</taxon>
        <taxon>Cerrenaceae</taxon>
        <taxon>Somion</taxon>
    </lineage>
</organism>
<proteinExistence type="predicted"/>
<name>A0ABP1CHH9_9APHY</name>
<dbReference type="CDD" id="cd05696">
    <property type="entry name" value="S1_Rrp5_repeat_hs4"/>
    <property type="match status" value="1"/>
</dbReference>
<dbReference type="InterPro" id="IPR045209">
    <property type="entry name" value="Rrp5"/>
</dbReference>
<dbReference type="Gene3D" id="1.25.40.10">
    <property type="entry name" value="Tetratricopeptide repeat domain"/>
    <property type="match status" value="2"/>
</dbReference>
<feature type="domain" description="S1 motif" evidence="7">
    <location>
        <begin position="347"/>
        <end position="415"/>
    </location>
</feature>
<dbReference type="Proteomes" id="UP001497453">
    <property type="component" value="Chromosome 1"/>
</dbReference>
<dbReference type="InterPro" id="IPR003029">
    <property type="entry name" value="S1_domain"/>
</dbReference>
<evidence type="ECO:0000313" key="9">
    <source>
        <dbReference type="Proteomes" id="UP001497453"/>
    </source>
</evidence>
<comment type="subcellular location">
    <subcellularLocation>
        <location evidence="1">Nucleus</location>
        <location evidence="1">Nucleolus</location>
    </subcellularLocation>
</comment>
<feature type="domain" description="S1 motif" evidence="7">
    <location>
        <begin position="625"/>
        <end position="694"/>
    </location>
</feature>
<reference evidence="9" key="1">
    <citation type="submission" date="2024-04" db="EMBL/GenBank/DDBJ databases">
        <authorList>
            <person name="Shaw F."/>
            <person name="Minotto A."/>
        </authorList>
    </citation>
    <scope>NUCLEOTIDE SEQUENCE [LARGE SCALE GENOMIC DNA]</scope>
</reference>
<feature type="domain" description="S1 motif" evidence="7">
    <location>
        <begin position="536"/>
        <end position="605"/>
    </location>
</feature>
<dbReference type="SMART" id="SM00316">
    <property type="entry name" value="S1"/>
    <property type="match status" value="10"/>
</dbReference>
<keyword evidence="3" id="KW-0698">rRNA processing</keyword>
<protein>
    <recommendedName>
        <fullName evidence="7">S1 motif domain-containing protein</fullName>
    </recommendedName>
</protein>
<dbReference type="InterPro" id="IPR003107">
    <property type="entry name" value="HAT"/>
</dbReference>
<feature type="domain" description="S1 motif" evidence="7">
    <location>
        <begin position="713"/>
        <end position="787"/>
    </location>
</feature>
<dbReference type="PROSITE" id="PS50126">
    <property type="entry name" value="S1"/>
    <property type="match status" value="9"/>
</dbReference>
<feature type="region of interest" description="Disordered" evidence="6">
    <location>
        <begin position="85"/>
        <end position="111"/>
    </location>
</feature>
<evidence type="ECO:0000259" key="7">
    <source>
        <dbReference type="PROSITE" id="PS50126"/>
    </source>
</evidence>
<dbReference type="CDD" id="cd05693">
    <property type="entry name" value="S1_Rrp5_repeat_hs1_sc1"/>
    <property type="match status" value="1"/>
</dbReference>
<evidence type="ECO:0000313" key="8">
    <source>
        <dbReference type="EMBL" id="CAL1695136.1"/>
    </source>
</evidence>
<keyword evidence="5" id="KW-0539">Nucleus</keyword>
<evidence type="ECO:0000256" key="3">
    <source>
        <dbReference type="ARBA" id="ARBA00022552"/>
    </source>
</evidence>
<keyword evidence="9" id="KW-1185">Reference proteome</keyword>
<dbReference type="InterPro" id="IPR057301">
    <property type="entry name" value="Rrp5_OB_4th"/>
</dbReference>
<feature type="compositionally biased region" description="Acidic residues" evidence="6">
    <location>
        <begin position="1115"/>
        <end position="1127"/>
    </location>
</feature>
<dbReference type="Gene3D" id="2.40.50.140">
    <property type="entry name" value="Nucleic acid-binding proteins"/>
    <property type="match status" value="9"/>
</dbReference>
<evidence type="ECO:0000256" key="4">
    <source>
        <dbReference type="ARBA" id="ARBA00022737"/>
    </source>
</evidence>
<evidence type="ECO:0000256" key="2">
    <source>
        <dbReference type="ARBA" id="ARBA00011524"/>
    </source>
</evidence>
<dbReference type="CDD" id="cd05708">
    <property type="entry name" value="S1_Rrp5_repeat_sc12"/>
    <property type="match status" value="1"/>
</dbReference>
<dbReference type="SMART" id="SM00386">
    <property type="entry name" value="HAT"/>
    <property type="match status" value="4"/>
</dbReference>
<feature type="compositionally biased region" description="Basic and acidic residues" evidence="6">
    <location>
        <begin position="22"/>
        <end position="39"/>
    </location>
</feature>
<gene>
    <name evidence="8" type="ORF">GFSPODELE1_LOCUS605</name>
</gene>
<keyword evidence="4" id="KW-0677">Repeat</keyword>
<comment type="subunit">
    <text evidence="2">Associated with the spliceosome.</text>
</comment>
<feature type="compositionally biased region" description="Acidic residues" evidence="6">
    <location>
        <begin position="1067"/>
        <end position="1098"/>
    </location>
</feature>
<dbReference type="Pfam" id="PF00575">
    <property type="entry name" value="S1"/>
    <property type="match status" value="1"/>
</dbReference>
<feature type="region of interest" description="Disordered" evidence="6">
    <location>
        <begin position="1062"/>
        <end position="1127"/>
    </location>
</feature>
<feature type="domain" description="S1 motif" evidence="7">
    <location>
        <begin position="901"/>
        <end position="970"/>
    </location>
</feature>
<feature type="region of interest" description="Disordered" evidence="6">
    <location>
        <begin position="175"/>
        <end position="194"/>
    </location>
</feature>
<dbReference type="CDD" id="cd05707">
    <property type="entry name" value="S1_Rrp5_repeat_sc11"/>
    <property type="match status" value="1"/>
</dbReference>
<dbReference type="CDD" id="cd05697">
    <property type="entry name" value="S1_Rrp5_repeat_hs5"/>
    <property type="match status" value="1"/>
</dbReference>
<evidence type="ECO:0000256" key="1">
    <source>
        <dbReference type="ARBA" id="ARBA00004604"/>
    </source>
</evidence>
<dbReference type="Pfam" id="PF23231">
    <property type="entry name" value="HAT_Syf1_CNRKL1_C"/>
    <property type="match status" value="1"/>
</dbReference>
<evidence type="ECO:0000256" key="5">
    <source>
        <dbReference type="ARBA" id="ARBA00023242"/>
    </source>
</evidence>
<accession>A0ABP1CHH9</accession>
<sequence>MAPTTSKKRVLDEAAAPKAKKTKVDDSPKKGKSAQHEKPLQPTSNLLTEEVDFPRGGGTSFTPVEVKAIRAEALKEAEDQIFQERQEKQVKRRRKSEAKGGEKKASKSGQGDAIRVEHLNYKRITTGMKLLGQVIAVQPLALIVSLPNQLLAHVPITNISSELTARLEAMDEDLDKSVHEDSDNEEEPSHVPDLSELFHPGQYIRAIVSAVHAPGSTDAMGIGRGRDELQKASRRVELSLIPEKVNEGVVKQDLKKGFVLSASVKSVEDHGYILNLGTPDISGFLTFKDAEKGPFQPSAKLHVGSLLDVYVSKVASNGRTCTVSVDPTKLSSSLLSEVTNVTSLLPGALVTGLITAVLPAGLNLQILGYFQGTIDQFHLPLGDVEDNFKVGQKVKARILYDVSPSTPPRFALSLADHVVSLTSKHVPGPDDEPNGPLLQEAYSIGTTLDAVKVIRVEPERGLVVEVGPGLEGFVHISQTSDDHVPTLSANSGPWKIGTIHRARVTGYFPLDGLLQLSLKPSILEQRFLQVGEVKAGEVIKGTIKKLTDSALFVSISGNVDAVVWPNHYADIQLKHPQKRFKPGGSIKCRILVVDAQRKRVVLTAKKTLIESKHPIITKLEDAQVGLVTHAVVFKSSAKSLQVEFYNNLKAIVPIKEASETAITSLADAFPAGKVVQVRIISVEPESGRIVASIRQASSNFKSAILDISNVEIGNSVEGVIAEIQKDKVVITLQPTQVRALLSLNNLANRRGVTVSQLRTSLRVGQKLSDLVVTTRNPEKGFVLVATKPKEAHGIMQKGLTFESVQVGQLIGGRVLRHVRQGALVKITNNITGLLHPTDTCDDYEGGKPFPEDGTIIQAVVIAIDKDRKQFTLSTRPSRLHPDKETSVVDKEITSLEDLKPGTYVRGFIKSVAEHGLYVTLGRGIDARIQIRELFDDFVKDWKSRFSANQLVKGRIVSVDLEKKQVEMSFRSSDAKASQPTLQISDLSEGAKVTGTVKKIEDYGLFIEIEGSKLRGLCHKSELSDNKEADVTMALRSFREGDRVKAIVLSVDTEKRRISLGLKPSYFGEEEPESESDEEESLPGDDEQLGLVEDEDVSDDAQSAAESDEDAAHGEESDEEFEEDDTMDVDEETVHVDTTLQTAFSQEAKKVTRIADTTEKTLKLDGGFQWSAAHDQDQEMSEASSSNEDEDDGQAGKKKKKRRKVIEQDLTADMHTKTPESNTDFERLLLGSPDSSYLWIQYMSFQLQLSEVEKAREIARRAFKTINFREELEKLNVWIALLNLENVYGTEESLEATFKDAARHNDSKTVHLRMAAIFSESEKFEKAEEQYKRTSKKFGFSSKVWTLFGEYYLKRGLMEEARKLLPRSLQSLEKRKHLKTISKFAQLEYKFGDPERGKTIFEGIVDSHPKRWDLWSIYVDMEASQGDIASIRNLFDRILAQKMTSHKAKSFFKKWLELERRIGDEDGAATVKAKAVEWTQRAAGSS</sequence>
<dbReference type="EMBL" id="OZ037944">
    <property type="protein sequence ID" value="CAL1695136.1"/>
    <property type="molecule type" value="Genomic_DNA"/>
</dbReference>
<dbReference type="InterPro" id="IPR048059">
    <property type="entry name" value="Rrp5_S1_rpt_hs1_sc1"/>
</dbReference>
<evidence type="ECO:0000256" key="6">
    <source>
        <dbReference type="SAM" id="MobiDB-lite"/>
    </source>
</evidence>
<dbReference type="SUPFAM" id="SSF50249">
    <property type="entry name" value="Nucleic acid-binding proteins"/>
    <property type="match status" value="10"/>
</dbReference>
<dbReference type="InterPro" id="IPR055430">
    <property type="entry name" value="HAT_Syf1_CNRKL1_C"/>
</dbReference>
<feature type="region of interest" description="Disordered" evidence="6">
    <location>
        <begin position="1"/>
        <end position="62"/>
    </location>
</feature>
<dbReference type="Pfam" id="PF24685">
    <property type="entry name" value="OB_RRP5_4th"/>
    <property type="match status" value="1"/>
</dbReference>
<dbReference type="PANTHER" id="PTHR23270">
    <property type="entry name" value="PROGRAMMED CELL DEATH PROTEIN 11 PRE-RRNA PROCESSING PROTEIN RRP5"/>
    <property type="match status" value="1"/>
</dbReference>
<dbReference type="InterPro" id="IPR057302">
    <property type="entry name" value="Rrp5_S1"/>
</dbReference>
<feature type="domain" description="S1 motif" evidence="7">
    <location>
        <begin position="989"/>
        <end position="1062"/>
    </location>
</feature>
<feature type="domain" description="S1 motif" evidence="7">
    <location>
        <begin position="445"/>
        <end position="519"/>
    </location>
</feature>
<feature type="domain" description="S1 motif" evidence="7">
    <location>
        <begin position="807"/>
        <end position="875"/>
    </location>
</feature>
<feature type="domain" description="S1 motif" evidence="7">
    <location>
        <begin position="257"/>
        <end position="326"/>
    </location>
</feature>
<feature type="region of interest" description="Disordered" evidence="6">
    <location>
        <begin position="1173"/>
        <end position="1218"/>
    </location>
</feature>
<dbReference type="Pfam" id="PF23459">
    <property type="entry name" value="S1_RRP5"/>
    <property type="match status" value="2"/>
</dbReference>
<dbReference type="SUPFAM" id="SSF48452">
    <property type="entry name" value="TPR-like"/>
    <property type="match status" value="1"/>
</dbReference>
<dbReference type="PANTHER" id="PTHR23270:SF10">
    <property type="entry name" value="PROTEIN RRP5 HOMOLOG"/>
    <property type="match status" value="1"/>
</dbReference>